<reference evidence="2 3" key="1">
    <citation type="submission" date="2020-06" db="EMBL/GenBank/DDBJ databases">
        <title>Actinomadura xiongansis sp. nov., isolated from soil of Baiyangdian.</title>
        <authorList>
            <person name="Zhang X."/>
        </authorList>
    </citation>
    <scope>NUCLEOTIDE SEQUENCE [LARGE SCALE GENOMIC DNA]</scope>
    <source>
        <strain evidence="2 3">HBUM206468</strain>
    </source>
</reference>
<dbReference type="PANTHER" id="PTHR43194:SF2">
    <property type="entry name" value="PEROXISOMAL MEMBRANE PROTEIN LPX1"/>
    <property type="match status" value="1"/>
</dbReference>
<evidence type="ECO:0000313" key="2">
    <source>
        <dbReference type="EMBL" id="MBC6470579.1"/>
    </source>
</evidence>
<sequence>MDDRHMIEVGGVRIACRMWGAPDAPPLVLLHALGEDAQDWERVAPAFAHHWRVHAIDLRGHGRSDRTGEYSLELMREDVLGVMDALALGRVDLIGHSMGGIVAYLLAEEHPGRVGRLVLEDVPAPLPRPRTVLTRPDGELPYDWEMVPAIRSQIDDPDPAWLERLGDITAETLVIGGGPRSHIPQDRVAELARRIPRSRQETIPAGHLIHDAEPDAYTRTVLSFLRPAAPAHAPRVPRTH</sequence>
<evidence type="ECO:0000313" key="3">
    <source>
        <dbReference type="Proteomes" id="UP000805614"/>
    </source>
</evidence>
<feature type="domain" description="AB hydrolase-1" evidence="1">
    <location>
        <begin position="25"/>
        <end position="126"/>
    </location>
</feature>
<dbReference type="InterPro" id="IPR029058">
    <property type="entry name" value="AB_hydrolase_fold"/>
</dbReference>
<dbReference type="InterPro" id="IPR000073">
    <property type="entry name" value="AB_hydrolase_1"/>
</dbReference>
<dbReference type="EMBL" id="JABVEC010000044">
    <property type="protein sequence ID" value="MBC6470579.1"/>
    <property type="molecule type" value="Genomic_DNA"/>
</dbReference>
<dbReference type="Gene3D" id="3.40.50.1820">
    <property type="entry name" value="alpha/beta hydrolase"/>
    <property type="match status" value="2"/>
</dbReference>
<dbReference type="PANTHER" id="PTHR43194">
    <property type="entry name" value="HYDROLASE ALPHA/BETA FOLD FAMILY"/>
    <property type="match status" value="1"/>
</dbReference>
<gene>
    <name evidence="2" type="ORF">HKK74_34575</name>
</gene>
<evidence type="ECO:0000259" key="1">
    <source>
        <dbReference type="Pfam" id="PF00561"/>
    </source>
</evidence>
<dbReference type="Pfam" id="PF00561">
    <property type="entry name" value="Abhydrolase_1"/>
    <property type="match status" value="1"/>
</dbReference>
<keyword evidence="3" id="KW-1185">Reference proteome</keyword>
<dbReference type="SUPFAM" id="SSF53474">
    <property type="entry name" value="alpha/beta-Hydrolases"/>
    <property type="match status" value="1"/>
</dbReference>
<keyword evidence="2" id="KW-0378">Hydrolase</keyword>
<proteinExistence type="predicted"/>
<organism evidence="2 3">
    <name type="scientific">Actinomadura alba</name>
    <dbReference type="NCBI Taxonomy" id="406431"/>
    <lineage>
        <taxon>Bacteria</taxon>
        <taxon>Bacillati</taxon>
        <taxon>Actinomycetota</taxon>
        <taxon>Actinomycetes</taxon>
        <taxon>Streptosporangiales</taxon>
        <taxon>Thermomonosporaceae</taxon>
        <taxon>Actinomadura</taxon>
    </lineage>
</organism>
<dbReference type="GO" id="GO:0016787">
    <property type="term" value="F:hydrolase activity"/>
    <property type="evidence" value="ECO:0007669"/>
    <property type="project" value="UniProtKB-KW"/>
</dbReference>
<dbReference type="PRINTS" id="PR00111">
    <property type="entry name" value="ABHYDROLASE"/>
</dbReference>
<dbReference type="InterPro" id="IPR050228">
    <property type="entry name" value="Carboxylesterase_BioH"/>
</dbReference>
<dbReference type="Proteomes" id="UP000805614">
    <property type="component" value="Unassembled WGS sequence"/>
</dbReference>
<name>A0ABR7M1B3_9ACTN</name>
<comment type="caution">
    <text evidence="2">The sequence shown here is derived from an EMBL/GenBank/DDBJ whole genome shotgun (WGS) entry which is preliminary data.</text>
</comment>
<accession>A0ABR7M1B3</accession>
<protein>
    <submittedName>
        <fullName evidence="2">Alpha/beta fold hydrolase</fullName>
    </submittedName>
</protein>